<comment type="similarity">
    <text evidence="1 7">Belongs to the mandelate racemase/muconate lactonizing enzyme family.</text>
</comment>
<dbReference type="SMART" id="SM00922">
    <property type="entry name" value="MR_MLE"/>
    <property type="match status" value="1"/>
</dbReference>
<dbReference type="EC" id="5.1.1.-" evidence="7"/>
<feature type="binding site" evidence="6">
    <location>
        <position position="245"/>
    </location>
    <ligand>
        <name>Mg(2+)</name>
        <dbReference type="ChEBI" id="CHEBI:18420"/>
    </ligand>
</feature>
<dbReference type="InterPro" id="IPR019546">
    <property type="entry name" value="TAT_signal_bac_arc"/>
</dbReference>
<dbReference type="SFLD" id="SFLDS00001">
    <property type="entry name" value="Enolase"/>
    <property type="match status" value="1"/>
</dbReference>
<dbReference type="PROSITE" id="PS51318">
    <property type="entry name" value="TAT"/>
    <property type="match status" value="1"/>
</dbReference>
<accession>A0A2W5EN01</accession>
<dbReference type="Gene3D" id="3.20.20.120">
    <property type="entry name" value="Enolase-like C-terminal domain"/>
    <property type="match status" value="1"/>
</dbReference>
<evidence type="ECO:0000313" key="11">
    <source>
        <dbReference type="Proteomes" id="UP000249645"/>
    </source>
</evidence>
<feature type="domain" description="Mandelate racemase/muconate lactonizing enzyme C-terminal" evidence="9">
    <location>
        <begin position="175"/>
        <end position="266"/>
    </location>
</feature>
<dbReference type="InterPro" id="IPR006311">
    <property type="entry name" value="TAT_signal"/>
</dbReference>
<name>A0A2W5EN01_9SPHI</name>
<evidence type="ECO:0000256" key="7">
    <source>
        <dbReference type="RuleBase" id="RU366006"/>
    </source>
</evidence>
<dbReference type="Pfam" id="PF13378">
    <property type="entry name" value="MR_MLE_C"/>
    <property type="match status" value="1"/>
</dbReference>
<comment type="caution">
    <text evidence="10">The sequence shown here is derived from an EMBL/GenBank/DDBJ whole genome shotgun (WGS) entry which is preliminary data.</text>
</comment>
<organism evidence="10 11">
    <name type="scientific">Pseudopedobacter saltans</name>
    <dbReference type="NCBI Taxonomy" id="151895"/>
    <lineage>
        <taxon>Bacteria</taxon>
        <taxon>Pseudomonadati</taxon>
        <taxon>Bacteroidota</taxon>
        <taxon>Sphingobacteriia</taxon>
        <taxon>Sphingobacteriales</taxon>
        <taxon>Sphingobacteriaceae</taxon>
        <taxon>Pseudopedobacter</taxon>
    </lineage>
</organism>
<keyword evidence="4 7" id="KW-0413">Isomerase</keyword>
<evidence type="ECO:0000256" key="8">
    <source>
        <dbReference type="SAM" id="SignalP"/>
    </source>
</evidence>
<evidence type="ECO:0000256" key="5">
    <source>
        <dbReference type="PIRSR" id="PIRSR634603-1"/>
    </source>
</evidence>
<gene>
    <name evidence="10" type="ORF">DI598_16360</name>
</gene>
<dbReference type="AlphaFoldDB" id="A0A2W5EN01"/>
<dbReference type="PANTHER" id="PTHR48080:SF3">
    <property type="entry name" value="ENOLASE SUPERFAMILY MEMBER DDB_G0284701"/>
    <property type="match status" value="1"/>
</dbReference>
<sequence>MKSRRGFIKGAALATAALPMSSIGNVFAKSAESHSSKKGKMKLSFMPYTLELAHVFTLATSSRTSTPDVLTRIEYDGLVGYGEASMPPYLGESIESVTKFLAKVDLSQFNDPMEMEKILDYVDGIEPLNKAAKASVDIALHDLVGKMIGQPWWKIWGYDTDKMPFTSYTIGIDKPDVVRQKTKEAAPYKILKVKLGRDTDKELVETIRSVTDKPICVDVNQGWTDRNFAVEMSHWLAEKGVVFIEQGMPKEKVEDNAYLTEHSPIPTFADEAFQRLPDLIKCHGVYSGINIKLMKSTGLREGHRMLELARALNMKVMIGCMTETSCGISAAAQLAPMVDYADLDGNLLIKNDAFSGMKIVEGKVTLNDKPGIGAIPTTKLKFP</sequence>
<dbReference type="Proteomes" id="UP000249645">
    <property type="component" value="Unassembled WGS sequence"/>
</dbReference>
<proteinExistence type="inferred from homology"/>
<dbReference type="SUPFAM" id="SSF54826">
    <property type="entry name" value="Enolase N-terminal domain-like"/>
    <property type="match status" value="1"/>
</dbReference>
<evidence type="ECO:0000259" key="9">
    <source>
        <dbReference type="SMART" id="SM00922"/>
    </source>
</evidence>
<dbReference type="InterPro" id="IPR029017">
    <property type="entry name" value="Enolase-like_N"/>
</dbReference>
<protein>
    <recommendedName>
        <fullName evidence="7">Dipeptide epimerase</fullName>
        <ecNumber evidence="7">5.1.1.-</ecNumber>
    </recommendedName>
</protein>
<reference evidence="10 11" key="1">
    <citation type="submission" date="2017-11" db="EMBL/GenBank/DDBJ databases">
        <title>Infants hospitalized years apart are colonized by the same room-sourced microbial strains.</title>
        <authorList>
            <person name="Brooks B."/>
            <person name="Olm M.R."/>
            <person name="Firek B.A."/>
            <person name="Baker R."/>
            <person name="Thomas B.C."/>
            <person name="Morowitz M.J."/>
            <person name="Banfield J.F."/>
        </authorList>
    </citation>
    <scope>NUCLEOTIDE SEQUENCE [LARGE SCALE GENOMIC DNA]</scope>
    <source>
        <strain evidence="10">S2_009_000_R2_76</strain>
    </source>
</reference>
<dbReference type="EMBL" id="QFOI01000400">
    <property type="protein sequence ID" value="PZP42927.1"/>
    <property type="molecule type" value="Genomic_DNA"/>
</dbReference>
<feature type="active site" description="Proton acceptor; specific for (S)-substrate epimerization" evidence="5">
    <location>
        <position position="292"/>
    </location>
</feature>
<keyword evidence="3 6" id="KW-0460">Magnesium</keyword>
<comment type="cofactor">
    <cofactor evidence="6 7">
        <name>Mg(2+)</name>
        <dbReference type="ChEBI" id="CHEBI:18420"/>
    </cofactor>
    <text evidence="6 7">Binds 1 Mg(2+) ion per subunit.</text>
</comment>
<dbReference type="InterPro" id="IPR013341">
    <property type="entry name" value="Mandelate_racemase_N_dom"/>
</dbReference>
<dbReference type="SFLD" id="SFLDG00180">
    <property type="entry name" value="muconate_cycloisomerase"/>
    <property type="match status" value="1"/>
</dbReference>
<dbReference type="SUPFAM" id="SSF51604">
    <property type="entry name" value="Enolase C-terminal domain-like"/>
    <property type="match status" value="1"/>
</dbReference>
<evidence type="ECO:0000256" key="1">
    <source>
        <dbReference type="ARBA" id="ARBA00008031"/>
    </source>
</evidence>
<dbReference type="InterPro" id="IPR034603">
    <property type="entry name" value="Dipeptide_epimerase"/>
</dbReference>
<feature type="binding site" evidence="6">
    <location>
        <position position="270"/>
    </location>
    <ligand>
        <name>Mg(2+)</name>
        <dbReference type="ChEBI" id="CHEBI:18420"/>
    </ligand>
</feature>
<evidence type="ECO:0000256" key="2">
    <source>
        <dbReference type="ARBA" id="ARBA00022723"/>
    </source>
</evidence>
<dbReference type="InterPro" id="IPR029065">
    <property type="entry name" value="Enolase_C-like"/>
</dbReference>
<dbReference type="InterPro" id="IPR036849">
    <property type="entry name" value="Enolase-like_C_sf"/>
</dbReference>
<dbReference type="InterPro" id="IPR013342">
    <property type="entry name" value="Mandelate_racemase_C"/>
</dbReference>
<evidence type="ECO:0000256" key="4">
    <source>
        <dbReference type="ARBA" id="ARBA00023235"/>
    </source>
</evidence>
<feature type="binding site" evidence="6">
    <location>
        <position position="218"/>
    </location>
    <ligand>
        <name>Mg(2+)</name>
        <dbReference type="ChEBI" id="CHEBI:18420"/>
    </ligand>
</feature>
<evidence type="ECO:0000256" key="3">
    <source>
        <dbReference type="ARBA" id="ARBA00022842"/>
    </source>
</evidence>
<dbReference type="NCBIfam" id="TIGR01409">
    <property type="entry name" value="TAT_signal_seq"/>
    <property type="match status" value="1"/>
</dbReference>
<keyword evidence="8" id="KW-0732">Signal</keyword>
<dbReference type="InterPro" id="IPR034593">
    <property type="entry name" value="DgoD-like"/>
</dbReference>
<feature type="chain" id="PRO_5015964998" description="Dipeptide epimerase" evidence="8">
    <location>
        <begin position="29"/>
        <end position="383"/>
    </location>
</feature>
<dbReference type="GO" id="GO:0000287">
    <property type="term" value="F:magnesium ion binding"/>
    <property type="evidence" value="ECO:0007669"/>
    <property type="project" value="UniProtKB-ARBA"/>
</dbReference>
<dbReference type="PANTHER" id="PTHR48080">
    <property type="entry name" value="D-GALACTONATE DEHYDRATASE-RELATED"/>
    <property type="match status" value="1"/>
</dbReference>
<dbReference type="CDD" id="cd03319">
    <property type="entry name" value="L-Ala-DL-Glu_epimerase"/>
    <property type="match status" value="1"/>
</dbReference>
<evidence type="ECO:0000256" key="6">
    <source>
        <dbReference type="PIRSR" id="PIRSR634603-3"/>
    </source>
</evidence>
<dbReference type="Gene3D" id="3.30.390.10">
    <property type="entry name" value="Enolase-like, N-terminal domain"/>
    <property type="match status" value="1"/>
</dbReference>
<evidence type="ECO:0000313" key="10">
    <source>
        <dbReference type="EMBL" id="PZP42927.1"/>
    </source>
</evidence>
<dbReference type="Pfam" id="PF02746">
    <property type="entry name" value="MR_MLE_N"/>
    <property type="match status" value="1"/>
</dbReference>
<keyword evidence="2 6" id="KW-0479">Metal-binding</keyword>
<feature type="signal peptide" evidence="8">
    <location>
        <begin position="1"/>
        <end position="28"/>
    </location>
</feature>
<dbReference type="GO" id="GO:0016855">
    <property type="term" value="F:racemase and epimerase activity, acting on amino acids and derivatives"/>
    <property type="evidence" value="ECO:0007669"/>
    <property type="project" value="UniProtKB-UniRule"/>
</dbReference>
<feature type="active site" description="Proton acceptor; specific for (R)-substrate epimerization" evidence="5">
    <location>
        <position position="194"/>
    </location>
</feature>